<organism evidence="2 3">
    <name type="scientific">Vibrio aerogenes CECT 7868</name>
    <dbReference type="NCBI Taxonomy" id="1216006"/>
    <lineage>
        <taxon>Bacteria</taxon>
        <taxon>Pseudomonadati</taxon>
        <taxon>Pseudomonadota</taxon>
        <taxon>Gammaproteobacteria</taxon>
        <taxon>Vibrionales</taxon>
        <taxon>Vibrionaceae</taxon>
        <taxon>Vibrio</taxon>
    </lineage>
</organism>
<gene>
    <name evidence="2" type="ORF">VA7868_02108</name>
</gene>
<evidence type="ECO:0000313" key="3">
    <source>
        <dbReference type="Proteomes" id="UP000184608"/>
    </source>
</evidence>
<keyword evidence="3" id="KW-1185">Reference proteome</keyword>
<proteinExistence type="predicted"/>
<dbReference type="Proteomes" id="UP000184608">
    <property type="component" value="Unassembled WGS sequence"/>
</dbReference>
<reference evidence="2 3" key="1">
    <citation type="submission" date="2016-11" db="EMBL/GenBank/DDBJ databases">
        <authorList>
            <person name="Jaros S."/>
            <person name="Januszkiewicz K."/>
            <person name="Wedrychowicz H."/>
        </authorList>
    </citation>
    <scope>NUCLEOTIDE SEQUENCE [LARGE SCALE GENOMIC DNA]</scope>
    <source>
        <strain evidence="2 3">CECT 7868</strain>
    </source>
</reference>
<keyword evidence="1" id="KW-0812">Transmembrane</keyword>
<evidence type="ECO:0000313" key="2">
    <source>
        <dbReference type="EMBL" id="SHI17218.1"/>
    </source>
</evidence>
<feature type="transmembrane region" description="Helical" evidence="1">
    <location>
        <begin position="20"/>
        <end position="37"/>
    </location>
</feature>
<sequence>MGLRYVDAHILTVFNSHKVGTLFCTSLTAYYSLYYYMKII</sequence>
<evidence type="ECO:0000256" key="1">
    <source>
        <dbReference type="SAM" id="Phobius"/>
    </source>
</evidence>
<name>A0A1M5YZJ2_9VIBR</name>
<dbReference type="AlphaFoldDB" id="A0A1M5YZJ2"/>
<protein>
    <submittedName>
        <fullName evidence="2">Uncharacterized protein</fullName>
    </submittedName>
</protein>
<dbReference type="EMBL" id="FQXZ01000019">
    <property type="protein sequence ID" value="SHI17218.1"/>
    <property type="molecule type" value="Genomic_DNA"/>
</dbReference>
<keyword evidence="1" id="KW-0472">Membrane</keyword>
<keyword evidence="1" id="KW-1133">Transmembrane helix</keyword>
<accession>A0A1M5YZJ2</accession>